<gene>
    <name evidence="1" type="ORF">CFP71_05115</name>
</gene>
<dbReference type="OrthoDB" id="3534840at2"/>
<dbReference type="Proteomes" id="UP000215223">
    <property type="component" value="Unassembled WGS sequence"/>
</dbReference>
<name>A0A229SGW1_9PSEU</name>
<dbReference type="AlphaFoldDB" id="A0A229SGW1"/>
<evidence type="ECO:0000313" key="2">
    <source>
        <dbReference type="Proteomes" id="UP000215223"/>
    </source>
</evidence>
<protein>
    <submittedName>
        <fullName evidence="1">Uncharacterized protein</fullName>
    </submittedName>
</protein>
<organism evidence="1 2">
    <name type="scientific">Amycolatopsis thailandensis</name>
    <dbReference type="NCBI Taxonomy" id="589330"/>
    <lineage>
        <taxon>Bacteria</taxon>
        <taxon>Bacillati</taxon>
        <taxon>Actinomycetota</taxon>
        <taxon>Actinomycetes</taxon>
        <taxon>Pseudonocardiales</taxon>
        <taxon>Pseudonocardiaceae</taxon>
        <taxon>Amycolatopsis</taxon>
    </lineage>
</organism>
<accession>A0A229SGW1</accession>
<evidence type="ECO:0000313" key="1">
    <source>
        <dbReference type="EMBL" id="OXM58128.1"/>
    </source>
</evidence>
<dbReference type="EMBL" id="NMQT01000016">
    <property type="protein sequence ID" value="OXM58128.1"/>
    <property type="molecule type" value="Genomic_DNA"/>
</dbReference>
<reference evidence="1 2" key="1">
    <citation type="submission" date="2017-07" db="EMBL/GenBank/DDBJ databases">
        <title>Amycolatopsis thailandensis Genome sequencing and assembly.</title>
        <authorList>
            <person name="Kaur N."/>
            <person name="Mayilraj S."/>
        </authorList>
    </citation>
    <scope>NUCLEOTIDE SEQUENCE [LARGE SCALE GENOMIC DNA]</scope>
    <source>
        <strain evidence="1 2">JCM 16380</strain>
    </source>
</reference>
<sequence>MMSTEPHVCPLHGAAVDHDRLVGRRVVQIVAARHRYDSEEAVGPLEIWLVDGLGDYIHIRTGSDWCLIVDDAAPHAGYDLGESGRVEVVTSGHGTPFARYVGEAISSVDERFDARTGRVGLEICFSTGSVQCGSWRGDLHLAG</sequence>
<proteinExistence type="predicted"/>
<keyword evidence="2" id="KW-1185">Reference proteome</keyword>
<comment type="caution">
    <text evidence="1">The sequence shown here is derived from an EMBL/GenBank/DDBJ whole genome shotgun (WGS) entry which is preliminary data.</text>
</comment>